<proteinExistence type="predicted"/>
<protein>
    <submittedName>
        <fullName evidence="1">Uncharacterized protein</fullName>
    </submittedName>
</protein>
<gene>
    <name evidence="1" type="ORF">Adt_28208</name>
</gene>
<dbReference type="Proteomes" id="UP001604336">
    <property type="component" value="Unassembled WGS sequence"/>
</dbReference>
<evidence type="ECO:0000313" key="1">
    <source>
        <dbReference type="EMBL" id="KAL2492580.1"/>
    </source>
</evidence>
<dbReference type="EMBL" id="JBFOLK010000008">
    <property type="protein sequence ID" value="KAL2492580.1"/>
    <property type="molecule type" value="Genomic_DNA"/>
</dbReference>
<organism evidence="1 2">
    <name type="scientific">Abeliophyllum distichum</name>
    <dbReference type="NCBI Taxonomy" id="126358"/>
    <lineage>
        <taxon>Eukaryota</taxon>
        <taxon>Viridiplantae</taxon>
        <taxon>Streptophyta</taxon>
        <taxon>Embryophyta</taxon>
        <taxon>Tracheophyta</taxon>
        <taxon>Spermatophyta</taxon>
        <taxon>Magnoliopsida</taxon>
        <taxon>eudicotyledons</taxon>
        <taxon>Gunneridae</taxon>
        <taxon>Pentapetalae</taxon>
        <taxon>asterids</taxon>
        <taxon>lamiids</taxon>
        <taxon>Lamiales</taxon>
        <taxon>Oleaceae</taxon>
        <taxon>Forsythieae</taxon>
        <taxon>Abeliophyllum</taxon>
    </lineage>
</organism>
<accession>A0ABD1RVW2</accession>
<dbReference type="AlphaFoldDB" id="A0ABD1RVW2"/>
<name>A0ABD1RVW2_9LAMI</name>
<sequence length="112" mass="12414">MKPSLSEGNGLTRDAKRTQCNNLPDIEGADFVNIGSCHDELDSTVLEMLPLILMMAVATVYKLWSLLWERAVEEASLADIMTMETMNMAQSFALNSEEHNTLEDLYGQIGSS</sequence>
<keyword evidence="2" id="KW-1185">Reference proteome</keyword>
<evidence type="ECO:0000313" key="2">
    <source>
        <dbReference type="Proteomes" id="UP001604336"/>
    </source>
</evidence>
<reference evidence="2" key="1">
    <citation type="submission" date="2024-07" db="EMBL/GenBank/DDBJ databases">
        <title>Two chromosome-level genome assemblies of Korean endemic species Abeliophyllum distichum and Forsythia ovata (Oleaceae).</title>
        <authorList>
            <person name="Jang H."/>
        </authorList>
    </citation>
    <scope>NUCLEOTIDE SEQUENCE [LARGE SCALE GENOMIC DNA]</scope>
</reference>
<comment type="caution">
    <text evidence="1">The sequence shown here is derived from an EMBL/GenBank/DDBJ whole genome shotgun (WGS) entry which is preliminary data.</text>
</comment>